<dbReference type="Proteomes" id="UP001302072">
    <property type="component" value="Chromosome"/>
</dbReference>
<dbReference type="Pfam" id="PF00873">
    <property type="entry name" value="ACR_tran"/>
    <property type="match status" value="1"/>
</dbReference>
<feature type="transmembrane region" description="Helical" evidence="1">
    <location>
        <begin position="335"/>
        <end position="353"/>
    </location>
</feature>
<dbReference type="Gene3D" id="3.30.70.1320">
    <property type="entry name" value="Multidrug efflux transporter AcrB pore domain like"/>
    <property type="match status" value="1"/>
</dbReference>
<dbReference type="SUPFAM" id="SSF82866">
    <property type="entry name" value="Multidrug efflux transporter AcrB transmembrane domain"/>
    <property type="match status" value="2"/>
</dbReference>
<accession>A0ABY9YP97</accession>
<name>A0ABY9YP97_9GAMM</name>
<gene>
    <name evidence="2" type="ORF">PDM29_17040</name>
</gene>
<dbReference type="PANTHER" id="PTHR32063:SF77">
    <property type="entry name" value="ACR FAMILY TRANSPORT PROTEIN"/>
    <property type="match status" value="1"/>
</dbReference>
<dbReference type="SUPFAM" id="SSF82714">
    <property type="entry name" value="Multidrug efflux transporter AcrB TolC docking domain, DN and DC subdomains"/>
    <property type="match status" value="2"/>
</dbReference>
<dbReference type="InterPro" id="IPR001036">
    <property type="entry name" value="Acrflvin-R"/>
</dbReference>
<keyword evidence="3" id="KW-1185">Reference proteome</keyword>
<organism evidence="2 3">
    <name type="scientific">Stenotrophomonas oahuensis</name>
    <dbReference type="NCBI Taxonomy" id="3003271"/>
    <lineage>
        <taxon>Bacteria</taxon>
        <taxon>Pseudomonadati</taxon>
        <taxon>Pseudomonadota</taxon>
        <taxon>Gammaproteobacteria</taxon>
        <taxon>Lysobacterales</taxon>
        <taxon>Lysobacteraceae</taxon>
        <taxon>Stenotrophomonas</taxon>
    </lineage>
</organism>
<keyword evidence="1" id="KW-0812">Transmembrane</keyword>
<feature type="transmembrane region" description="Helical" evidence="1">
    <location>
        <begin position="459"/>
        <end position="481"/>
    </location>
</feature>
<reference evidence="2 3" key="1">
    <citation type="submission" date="2022-12" db="EMBL/GenBank/DDBJ databases">
        <title>Two new species, Stenotrophomonas aracearum and Stenotrophomonas oahuensis, isolated from Anthurium (Araceae family) in Hawaii.</title>
        <authorList>
            <person name="Chunag S.C."/>
            <person name="Dobhal S."/>
            <person name="Alvarez A."/>
            <person name="Arif M."/>
        </authorList>
    </citation>
    <scope>NUCLEOTIDE SEQUENCE [LARGE SCALE GENOMIC DNA]</scope>
    <source>
        <strain evidence="2 3">A5586</strain>
    </source>
</reference>
<evidence type="ECO:0000313" key="3">
    <source>
        <dbReference type="Proteomes" id="UP001302072"/>
    </source>
</evidence>
<dbReference type="Gene3D" id="3.30.70.1430">
    <property type="entry name" value="Multidrug efflux transporter AcrB pore domain"/>
    <property type="match status" value="2"/>
</dbReference>
<dbReference type="Gene3D" id="3.30.70.1440">
    <property type="entry name" value="Multidrug efflux transporter AcrB pore domain"/>
    <property type="match status" value="1"/>
</dbReference>
<dbReference type="EMBL" id="CP115541">
    <property type="protein sequence ID" value="WNH52028.1"/>
    <property type="molecule type" value="Genomic_DNA"/>
</dbReference>
<sequence length="1028" mass="109407">MSANLSIWSIRNPVAVTLLFVLLALAGLVGFREMKVQDFPDIDFPIITVTATLPGASPTQLENDVARRLEDALANLQGIKHITATLGDSVVSLNAEFEVGVPVQQAMDDVRNAVAGIRADLPAELEDPVIRRVELASQPVLTFALSSTTLDMEQLSWFIDNQVSKRLLGSPGIGAVQRIGGLSREVRVALDPARLLALNTTAADISRQLRQSQLEAAGGRVDLGGAEQSVRTLAATASAAEIAAFEITLSDGRHLRLDDVATVSDTTAEPRAAARMDGWPVVAFDVMRARGASELEVARVTRRVIEELQREHPQIQVEEAVSYVDPIAANYRGSMMLLLEGALLAVIVVYLFLRDWRATFIAIVALPLSVIPTFALMQLMGFSLNTVSLLSLSLIIGVLVDDAIVEIENIERHLLMGKAPLDAARDASSEIGLAVVATTLTLVAVFVPTSLMGGTVGQYFVQFGWTAAVAVLFSLLVARMLTPTMAAYLLKAAPRGVSAPRWVVRYLRVVRTCLRHRLLTLAAATAVVLLGLGVATLLPGEFMPPDDGNHVQVQLTLPPGSRLADTLASAEQARALLARNPYVESVYTAVGAGGARSGEPDEAAPSVGVTTAAMTVNLMPRGERPQRQDVEKVLRDALQPLAGIRVEVGEGSEGFELVLTGDDGDLLARHARVVERELRAIPGVGAVVSSAAVVRPELEIHPDPARAADLGVSASAIADALRVATLGDYRQDLAKLNLSERQIPVVVRLDNAGRDDLDILRRLPVASARGAVPLESVADVRLGSGPAALSRHDRKRNVTLNVALNGLPLGEVEQQAMALPSVRHLPRGVALAVAGDSEVMGELIAGFALAMGAGVLCVYMVLVLLLKDFAQPLTVLVALLLSIPGAFLALWLSGHTLSMPSMIGLIMLMGITTKNAILLVDYIVIARNDLGLSRHRAVIDACRKRARPIVMTTVAMGAGMLPVALGWGADPSFRAPMGVVVMGGLLTSTVLCLLVVPVAYTVMDDAVQHLRRLFGKGVPAPVLQERRP</sequence>
<feature type="transmembrane region" description="Helical" evidence="1">
    <location>
        <begin position="518"/>
        <end position="538"/>
    </location>
</feature>
<dbReference type="PANTHER" id="PTHR32063">
    <property type="match status" value="1"/>
</dbReference>
<feature type="transmembrane region" description="Helical" evidence="1">
    <location>
        <begin position="427"/>
        <end position="447"/>
    </location>
</feature>
<feature type="transmembrane region" description="Helical" evidence="1">
    <location>
        <begin position="946"/>
        <end position="967"/>
    </location>
</feature>
<feature type="transmembrane region" description="Helical" evidence="1">
    <location>
        <begin position="979"/>
        <end position="1002"/>
    </location>
</feature>
<keyword evidence="1" id="KW-0472">Membrane</keyword>
<dbReference type="SUPFAM" id="SSF82693">
    <property type="entry name" value="Multidrug efflux transporter AcrB pore domain, PN1, PN2, PC1 and PC2 subdomains"/>
    <property type="match status" value="3"/>
</dbReference>
<evidence type="ECO:0000313" key="2">
    <source>
        <dbReference type="EMBL" id="WNH52028.1"/>
    </source>
</evidence>
<feature type="transmembrane region" description="Helical" evidence="1">
    <location>
        <begin position="387"/>
        <end position="407"/>
    </location>
</feature>
<protein>
    <submittedName>
        <fullName evidence="2">Efflux RND transporter permease subunit</fullName>
    </submittedName>
</protein>
<dbReference type="PRINTS" id="PR00702">
    <property type="entry name" value="ACRIFLAVINRP"/>
</dbReference>
<feature type="transmembrane region" description="Helical" evidence="1">
    <location>
        <begin position="360"/>
        <end position="381"/>
    </location>
</feature>
<keyword evidence="1" id="KW-1133">Transmembrane helix</keyword>
<feature type="transmembrane region" description="Helical" evidence="1">
    <location>
        <begin position="873"/>
        <end position="891"/>
    </location>
</feature>
<dbReference type="Gene3D" id="3.30.2090.10">
    <property type="entry name" value="Multidrug efflux transporter AcrB TolC docking domain, DN and DC subdomains"/>
    <property type="match status" value="2"/>
</dbReference>
<proteinExistence type="predicted"/>
<dbReference type="InterPro" id="IPR027463">
    <property type="entry name" value="AcrB_DN_DC_subdom"/>
</dbReference>
<feature type="transmembrane region" description="Helical" evidence="1">
    <location>
        <begin position="843"/>
        <end position="866"/>
    </location>
</feature>
<feature type="transmembrane region" description="Helical" evidence="1">
    <location>
        <begin position="903"/>
        <end position="925"/>
    </location>
</feature>
<dbReference type="RefSeq" id="WP_311191241.1">
    <property type="nucleotide sequence ID" value="NZ_CP115541.1"/>
</dbReference>
<dbReference type="Gene3D" id="1.20.1640.10">
    <property type="entry name" value="Multidrug efflux transporter AcrB transmembrane domain"/>
    <property type="match status" value="2"/>
</dbReference>
<evidence type="ECO:0000256" key="1">
    <source>
        <dbReference type="SAM" id="Phobius"/>
    </source>
</evidence>